<dbReference type="AlphaFoldDB" id="A0A1H2IWW7"/>
<feature type="transmembrane region" description="Helical" evidence="10">
    <location>
        <begin position="142"/>
        <end position="164"/>
    </location>
</feature>
<feature type="transmembrane region" description="Helical" evidence="10">
    <location>
        <begin position="54"/>
        <end position="72"/>
    </location>
</feature>
<name>A0A1H2IWW7_9ACTN</name>
<feature type="transmembrane region" description="Helical" evidence="10">
    <location>
        <begin position="79"/>
        <end position="96"/>
    </location>
</feature>
<evidence type="ECO:0000256" key="2">
    <source>
        <dbReference type="ARBA" id="ARBA00012438"/>
    </source>
</evidence>
<evidence type="ECO:0000256" key="10">
    <source>
        <dbReference type="SAM" id="Phobius"/>
    </source>
</evidence>
<dbReference type="Pfam" id="PF07730">
    <property type="entry name" value="HisKA_3"/>
    <property type="match status" value="1"/>
</dbReference>
<evidence type="ECO:0000256" key="6">
    <source>
        <dbReference type="ARBA" id="ARBA00022777"/>
    </source>
</evidence>
<gene>
    <name evidence="12" type="ORF">SAMN04488548_1341499</name>
</gene>
<dbReference type="EMBL" id="FNLM01000034">
    <property type="protein sequence ID" value="SDU48366.1"/>
    <property type="molecule type" value="Genomic_DNA"/>
</dbReference>
<protein>
    <recommendedName>
        <fullName evidence="2">histidine kinase</fullName>
        <ecNumber evidence="2">2.7.13.3</ecNumber>
    </recommendedName>
</protein>
<feature type="transmembrane region" description="Helical" evidence="10">
    <location>
        <begin position="102"/>
        <end position="122"/>
    </location>
</feature>
<evidence type="ECO:0000256" key="3">
    <source>
        <dbReference type="ARBA" id="ARBA00022553"/>
    </source>
</evidence>
<keyword evidence="4" id="KW-0808">Transferase</keyword>
<evidence type="ECO:0000313" key="13">
    <source>
        <dbReference type="Proteomes" id="UP000183180"/>
    </source>
</evidence>
<keyword evidence="10" id="KW-1133">Transmembrane helix</keyword>
<evidence type="ECO:0000256" key="8">
    <source>
        <dbReference type="ARBA" id="ARBA00023012"/>
    </source>
</evidence>
<dbReference type="OrthoDB" id="227596at2"/>
<dbReference type="EC" id="2.7.13.3" evidence="2"/>
<dbReference type="GO" id="GO:0046983">
    <property type="term" value="F:protein dimerization activity"/>
    <property type="evidence" value="ECO:0007669"/>
    <property type="project" value="InterPro"/>
</dbReference>
<dbReference type="CDD" id="cd16917">
    <property type="entry name" value="HATPase_UhpB-NarQ-NarX-like"/>
    <property type="match status" value="1"/>
</dbReference>
<dbReference type="Proteomes" id="UP000183180">
    <property type="component" value="Unassembled WGS sequence"/>
</dbReference>
<keyword evidence="9" id="KW-0175">Coiled coil</keyword>
<dbReference type="Gene3D" id="1.20.5.1930">
    <property type="match status" value="1"/>
</dbReference>
<keyword evidence="10" id="KW-0812">Transmembrane</keyword>
<dbReference type="InterPro" id="IPR036890">
    <property type="entry name" value="HATPase_C_sf"/>
</dbReference>
<feature type="domain" description="Signal transduction histidine kinase subgroup 3 dimerisation and phosphoacceptor" evidence="11">
    <location>
        <begin position="212"/>
        <end position="277"/>
    </location>
</feature>
<dbReference type="PANTHER" id="PTHR24421:SF10">
    <property type="entry name" value="NITRATE_NITRITE SENSOR PROTEIN NARQ"/>
    <property type="match status" value="1"/>
</dbReference>
<keyword evidence="10" id="KW-0472">Membrane</keyword>
<evidence type="ECO:0000256" key="5">
    <source>
        <dbReference type="ARBA" id="ARBA00022741"/>
    </source>
</evidence>
<evidence type="ECO:0000259" key="11">
    <source>
        <dbReference type="Pfam" id="PF07730"/>
    </source>
</evidence>
<comment type="catalytic activity">
    <reaction evidence="1">
        <text>ATP + protein L-histidine = ADP + protein N-phospho-L-histidine.</text>
        <dbReference type="EC" id="2.7.13.3"/>
    </reaction>
</comment>
<feature type="coiled-coil region" evidence="9">
    <location>
        <begin position="241"/>
        <end position="268"/>
    </location>
</feature>
<dbReference type="Gene3D" id="3.30.565.10">
    <property type="entry name" value="Histidine kinase-like ATPase, C-terminal domain"/>
    <property type="match status" value="1"/>
</dbReference>
<dbReference type="STRING" id="158898.SAMN04488548_1341499"/>
<keyword evidence="8" id="KW-0902">Two-component regulatory system</keyword>
<dbReference type="InterPro" id="IPR050482">
    <property type="entry name" value="Sensor_HK_TwoCompSys"/>
</dbReference>
<evidence type="ECO:0000256" key="9">
    <source>
        <dbReference type="SAM" id="Coils"/>
    </source>
</evidence>
<dbReference type="InterPro" id="IPR011712">
    <property type="entry name" value="Sig_transdc_His_kin_sub3_dim/P"/>
</dbReference>
<keyword evidence="5" id="KW-0547">Nucleotide-binding</keyword>
<dbReference type="GO" id="GO:0000155">
    <property type="term" value="F:phosphorelay sensor kinase activity"/>
    <property type="evidence" value="ECO:0007669"/>
    <property type="project" value="InterPro"/>
</dbReference>
<feature type="transmembrane region" description="Helical" evidence="10">
    <location>
        <begin position="170"/>
        <end position="189"/>
    </location>
</feature>
<evidence type="ECO:0000256" key="4">
    <source>
        <dbReference type="ARBA" id="ARBA00022679"/>
    </source>
</evidence>
<reference evidence="12 13" key="1">
    <citation type="submission" date="2016-10" db="EMBL/GenBank/DDBJ databases">
        <authorList>
            <person name="de Groot N.N."/>
        </authorList>
    </citation>
    <scope>NUCLEOTIDE SEQUENCE [LARGE SCALE GENOMIC DNA]</scope>
    <source>
        <strain evidence="12 13">DSM 44215</strain>
    </source>
</reference>
<keyword evidence="3" id="KW-0597">Phosphoprotein</keyword>
<dbReference type="GO" id="GO:0016020">
    <property type="term" value="C:membrane"/>
    <property type="evidence" value="ECO:0007669"/>
    <property type="project" value="InterPro"/>
</dbReference>
<organism evidence="12 13">
    <name type="scientific">Gordonia westfalica</name>
    <dbReference type="NCBI Taxonomy" id="158898"/>
    <lineage>
        <taxon>Bacteria</taxon>
        <taxon>Bacillati</taxon>
        <taxon>Actinomycetota</taxon>
        <taxon>Actinomycetes</taxon>
        <taxon>Mycobacteriales</taxon>
        <taxon>Gordoniaceae</taxon>
        <taxon>Gordonia</taxon>
    </lineage>
</organism>
<evidence type="ECO:0000256" key="1">
    <source>
        <dbReference type="ARBA" id="ARBA00000085"/>
    </source>
</evidence>
<proteinExistence type="predicted"/>
<dbReference type="GO" id="GO:0005524">
    <property type="term" value="F:ATP binding"/>
    <property type="evidence" value="ECO:0007669"/>
    <property type="project" value="UniProtKB-KW"/>
</dbReference>
<dbReference type="PANTHER" id="PTHR24421">
    <property type="entry name" value="NITRATE/NITRITE SENSOR PROTEIN NARX-RELATED"/>
    <property type="match status" value="1"/>
</dbReference>
<evidence type="ECO:0000313" key="12">
    <source>
        <dbReference type="EMBL" id="SDU48366.1"/>
    </source>
</evidence>
<keyword evidence="6 12" id="KW-0418">Kinase</keyword>
<keyword evidence="7" id="KW-0067">ATP-binding</keyword>
<evidence type="ECO:0000256" key="7">
    <source>
        <dbReference type="ARBA" id="ARBA00022840"/>
    </source>
</evidence>
<sequence>MNRPPPTGGGQNPSPGGGARVLQTYSGTVTSFTAGLGAELRRRIERAGGDYPPLYPAVILSASVAVTVVSVAQRYPFDQLGWVIAALAFACGTLVLDLSLPPSSFVCFTVLASTLCFLMVPVPNDAAPLQLILSAAIGAAMYSLRIGIRVAVLCIALVVVFGIFGGLESPALYALGVACGWLIGYMVLIQKRLSDNRARVLRERADRAASDERRRIAREIHDVIAHSLSITMLNVTGARRALEQDRDVDEALEALTDAERQGRQAMSEIRTIVHVLGADETQPPTAPPGCRDLAALVDDYRKAGVHVSHRVDGDLAALSDPVSAAVYRITQESLANVVKHSTANRAAVTVIVGDSVAVTIENPHLGGRSKDRGGTGIDGMTQRAALLGGDLETSHDGGTWKVRATMPARVMTDGLGV</sequence>
<accession>A0A1H2IWW7</accession>